<accession>A0ABU3PRR1</accession>
<evidence type="ECO:0000256" key="3">
    <source>
        <dbReference type="ARBA" id="ARBA00023163"/>
    </source>
</evidence>
<evidence type="ECO:0000313" key="5">
    <source>
        <dbReference type="EMBL" id="MDT9591920.1"/>
    </source>
</evidence>
<dbReference type="InterPro" id="IPR032687">
    <property type="entry name" value="AraC-type_N"/>
</dbReference>
<keyword evidence="1" id="KW-0805">Transcription regulation</keyword>
<comment type="caution">
    <text evidence="5">The sequence shown here is derived from an EMBL/GenBank/DDBJ whole genome shotgun (WGS) entry which is preliminary data.</text>
</comment>
<dbReference type="Gene3D" id="1.10.10.60">
    <property type="entry name" value="Homeodomain-like"/>
    <property type="match status" value="1"/>
</dbReference>
<dbReference type="PANTHER" id="PTHR47894">
    <property type="entry name" value="HTH-TYPE TRANSCRIPTIONAL REGULATOR GADX"/>
    <property type="match status" value="1"/>
</dbReference>
<dbReference type="PANTHER" id="PTHR47894:SF4">
    <property type="entry name" value="HTH-TYPE TRANSCRIPTIONAL REGULATOR GADX"/>
    <property type="match status" value="1"/>
</dbReference>
<dbReference type="RefSeq" id="WP_315731000.1">
    <property type="nucleotide sequence ID" value="NZ_JAVYII010000001.1"/>
</dbReference>
<dbReference type="InterPro" id="IPR009057">
    <property type="entry name" value="Homeodomain-like_sf"/>
</dbReference>
<proteinExistence type="predicted"/>
<sequence length="343" mass="36623">MGHIRSACLRGLRATVAELGGDADQLARAAGVPVEALDSDDVLITERAAATVLDLAAATLDCPDLGLRVASRQDITMLGSLAVAIQHSPTLGDAMECTTRYLFVHSRSLSLTVGEDPYPERGVAALLYGPSGPDGPVQGSDSGLAFVHRTISYLAGGPYGLRSVELPYRPAAPVAVHEAFYGAPVRVARDVPAAVLRVPRHLMHHTLGAVNENLRRLALAFLAEQAPAVVSTVTPQVRAAVQESLGTRPVEVPAVAALLSLHPRTLQRRLEAEGTTFGEVVDDVRRRTARRLLTTTDLSIGQVAHLVGFAEQSALSRAARRWWDSTPRAVRQGAAQSSRRRSR</sequence>
<dbReference type="SUPFAM" id="SSF46689">
    <property type="entry name" value="Homeodomain-like"/>
    <property type="match status" value="1"/>
</dbReference>
<dbReference type="InterPro" id="IPR018060">
    <property type="entry name" value="HTH_AraC"/>
</dbReference>
<keyword evidence="3" id="KW-0804">Transcription</keyword>
<reference evidence="5 6" key="1">
    <citation type="submission" date="2023-08" db="EMBL/GenBank/DDBJ databases">
        <title>Nocardioides seae sp. nov., a bacterium isolated from a soil.</title>
        <authorList>
            <person name="Wang X."/>
        </authorList>
    </citation>
    <scope>NUCLEOTIDE SEQUENCE [LARGE SCALE GENOMIC DNA]</scope>
    <source>
        <strain evidence="5 6">YZH12</strain>
    </source>
</reference>
<dbReference type="Proteomes" id="UP001268542">
    <property type="component" value="Unassembled WGS sequence"/>
</dbReference>
<dbReference type="SMART" id="SM00342">
    <property type="entry name" value="HTH_ARAC"/>
    <property type="match status" value="1"/>
</dbReference>
<feature type="domain" description="HTH araC/xylS-type" evidence="4">
    <location>
        <begin position="235"/>
        <end position="333"/>
    </location>
</feature>
<name>A0ABU3PRR1_9ACTN</name>
<evidence type="ECO:0000256" key="2">
    <source>
        <dbReference type="ARBA" id="ARBA00023125"/>
    </source>
</evidence>
<dbReference type="Pfam" id="PF12625">
    <property type="entry name" value="Arabinose_bd"/>
    <property type="match status" value="1"/>
</dbReference>
<protein>
    <submittedName>
        <fullName evidence="5">AraC family transcriptional regulator ligand-binding domain-containing protein</fullName>
    </submittedName>
</protein>
<dbReference type="PROSITE" id="PS01124">
    <property type="entry name" value="HTH_ARAC_FAMILY_2"/>
    <property type="match status" value="1"/>
</dbReference>
<dbReference type="EMBL" id="JAVYII010000001">
    <property type="protein sequence ID" value="MDT9591920.1"/>
    <property type="molecule type" value="Genomic_DNA"/>
</dbReference>
<keyword evidence="2" id="KW-0238">DNA-binding</keyword>
<dbReference type="Pfam" id="PF12833">
    <property type="entry name" value="HTH_18"/>
    <property type="match status" value="1"/>
</dbReference>
<organism evidence="5 6">
    <name type="scientific">Nocardioides imazamoxiresistens</name>
    <dbReference type="NCBI Taxonomy" id="3231893"/>
    <lineage>
        <taxon>Bacteria</taxon>
        <taxon>Bacillati</taxon>
        <taxon>Actinomycetota</taxon>
        <taxon>Actinomycetes</taxon>
        <taxon>Propionibacteriales</taxon>
        <taxon>Nocardioidaceae</taxon>
        <taxon>Nocardioides</taxon>
    </lineage>
</organism>
<keyword evidence="6" id="KW-1185">Reference proteome</keyword>
<evidence type="ECO:0000259" key="4">
    <source>
        <dbReference type="PROSITE" id="PS01124"/>
    </source>
</evidence>
<evidence type="ECO:0000313" key="6">
    <source>
        <dbReference type="Proteomes" id="UP001268542"/>
    </source>
</evidence>
<gene>
    <name evidence="5" type="ORF">RDV89_02495</name>
</gene>
<evidence type="ECO:0000256" key="1">
    <source>
        <dbReference type="ARBA" id="ARBA00023015"/>
    </source>
</evidence>